<keyword evidence="4" id="KW-1185">Reference proteome</keyword>
<dbReference type="EMBL" id="BMJA01000002">
    <property type="protein sequence ID" value="GGA38515.1"/>
    <property type="molecule type" value="Genomic_DNA"/>
</dbReference>
<evidence type="ECO:0000256" key="1">
    <source>
        <dbReference type="SAM" id="Phobius"/>
    </source>
</evidence>
<dbReference type="SUPFAM" id="SSF53474">
    <property type="entry name" value="alpha/beta-Hydrolases"/>
    <property type="match status" value="1"/>
</dbReference>
<evidence type="ECO:0000313" key="3">
    <source>
        <dbReference type="EMBL" id="GGA38515.1"/>
    </source>
</evidence>
<dbReference type="PANTHER" id="PTHR45856">
    <property type="entry name" value="ALPHA/BETA-HYDROLASES SUPERFAMILY PROTEIN"/>
    <property type="match status" value="1"/>
</dbReference>
<organism evidence="3 4">
    <name type="scientific">Dyella nitratireducens</name>
    <dbReference type="NCBI Taxonomy" id="1849580"/>
    <lineage>
        <taxon>Bacteria</taxon>
        <taxon>Pseudomonadati</taxon>
        <taxon>Pseudomonadota</taxon>
        <taxon>Gammaproteobacteria</taxon>
        <taxon>Lysobacterales</taxon>
        <taxon>Rhodanobacteraceae</taxon>
        <taxon>Dyella</taxon>
    </lineage>
</organism>
<dbReference type="InterPro" id="IPR051218">
    <property type="entry name" value="Sec_MonoDiacylglyc_Lipase"/>
</dbReference>
<sequence>MAMEISPPQVAEIASSTYPLRTSTDMRTAWALMPTAGEGFDVRGGKRLVGVTGVGVQKRSGFGYVAWGQGARQGECLIAVRGTDSGPDWLSNFRFGGVIGPSGYVVHVGFWRGAQSVLPQIRQQLRGRNPTALHVVGHSLGGAMATLIADSLSNMGCPMKLYTFGAPRCGVEGHAEYLTSKLGAENIYRAYHDTDPVPMVPPFPYFHVPYGSNAYRLKGAGTLVSVPSHLMPSYRASVEGCTWSSLPVILPKHNSFEAASEWLSQASKDSGPFIMMSATALRLILSALDWIVKQIGRSAALQLFADATLLDGLARLLYSGALMSIELGEAIGNLMNAALRFMGRTAIAAASMTATFIEYVLGMLFHFIAAIARRAIDMLD</sequence>
<accession>A0ABQ1G802</accession>
<dbReference type="CDD" id="cd00519">
    <property type="entry name" value="Lipase_3"/>
    <property type="match status" value="1"/>
</dbReference>
<gene>
    <name evidence="3" type="ORF">GCM10010981_29680</name>
</gene>
<protein>
    <submittedName>
        <fullName evidence="3">Lipase</fullName>
    </submittedName>
</protein>
<proteinExistence type="predicted"/>
<keyword evidence="1" id="KW-0812">Transmembrane</keyword>
<dbReference type="InterPro" id="IPR002921">
    <property type="entry name" value="Fungal_lipase-type"/>
</dbReference>
<evidence type="ECO:0000313" key="4">
    <source>
        <dbReference type="Proteomes" id="UP000620046"/>
    </source>
</evidence>
<dbReference type="PANTHER" id="PTHR45856:SF24">
    <property type="entry name" value="FUNGAL LIPASE-LIKE DOMAIN-CONTAINING PROTEIN"/>
    <property type="match status" value="1"/>
</dbReference>
<dbReference type="Gene3D" id="3.40.50.1820">
    <property type="entry name" value="alpha/beta hydrolase"/>
    <property type="match status" value="1"/>
</dbReference>
<evidence type="ECO:0000259" key="2">
    <source>
        <dbReference type="Pfam" id="PF01764"/>
    </source>
</evidence>
<name>A0ABQ1G802_9GAMM</name>
<comment type="caution">
    <text evidence="3">The sequence shown here is derived from an EMBL/GenBank/DDBJ whole genome shotgun (WGS) entry which is preliminary data.</text>
</comment>
<reference evidence="4" key="1">
    <citation type="journal article" date="2019" name="Int. J. Syst. Evol. Microbiol.">
        <title>The Global Catalogue of Microorganisms (GCM) 10K type strain sequencing project: providing services to taxonomists for standard genome sequencing and annotation.</title>
        <authorList>
            <consortium name="The Broad Institute Genomics Platform"/>
            <consortium name="The Broad Institute Genome Sequencing Center for Infectious Disease"/>
            <person name="Wu L."/>
            <person name="Ma J."/>
        </authorList>
    </citation>
    <scope>NUCLEOTIDE SEQUENCE [LARGE SCALE GENOMIC DNA]</scope>
    <source>
        <strain evidence="4">CGMCC 1.15439</strain>
    </source>
</reference>
<keyword evidence="1" id="KW-0472">Membrane</keyword>
<feature type="domain" description="Fungal lipase-type" evidence="2">
    <location>
        <begin position="78"/>
        <end position="203"/>
    </location>
</feature>
<keyword evidence="1" id="KW-1133">Transmembrane helix</keyword>
<dbReference type="Pfam" id="PF01764">
    <property type="entry name" value="Lipase_3"/>
    <property type="match status" value="1"/>
</dbReference>
<feature type="transmembrane region" description="Helical" evidence="1">
    <location>
        <begin position="345"/>
        <end position="372"/>
    </location>
</feature>
<dbReference type="RefSeq" id="WP_188795053.1">
    <property type="nucleotide sequence ID" value="NZ_CP064032.1"/>
</dbReference>
<dbReference type="Proteomes" id="UP000620046">
    <property type="component" value="Unassembled WGS sequence"/>
</dbReference>
<dbReference type="InterPro" id="IPR029058">
    <property type="entry name" value="AB_hydrolase_fold"/>
</dbReference>